<dbReference type="PATRIC" id="fig|411473.3.peg.346"/>
<keyword evidence="2" id="KW-1185">Reference proteome</keyword>
<comment type="caution">
    <text evidence="1">The sequence shown here is derived from an EMBL/GenBank/DDBJ whole genome shotgun (WGS) entry which is preliminary data.</text>
</comment>
<sequence>MPLDTSPPAPAGFRSDFHSGRKHSPFPVFSHPSVFQKRIAEPKNIILLRFL</sequence>
<accession>U2KF90</accession>
<proteinExistence type="predicted"/>
<protein>
    <submittedName>
        <fullName evidence="1">Uncharacterized protein</fullName>
    </submittedName>
</protein>
<dbReference type="EMBL" id="AWVF01000037">
    <property type="protein sequence ID" value="ERJ97186.1"/>
    <property type="molecule type" value="Genomic_DNA"/>
</dbReference>
<name>U2KF90_9FIRM</name>
<organism evidence="1 2">
    <name type="scientific">Ruminococcus callidus ATCC 27760</name>
    <dbReference type="NCBI Taxonomy" id="411473"/>
    <lineage>
        <taxon>Bacteria</taxon>
        <taxon>Bacillati</taxon>
        <taxon>Bacillota</taxon>
        <taxon>Clostridia</taxon>
        <taxon>Eubacteriales</taxon>
        <taxon>Oscillospiraceae</taxon>
        <taxon>Ruminococcus</taxon>
    </lineage>
</organism>
<evidence type="ECO:0000313" key="2">
    <source>
        <dbReference type="Proteomes" id="UP000016662"/>
    </source>
</evidence>
<dbReference type="HOGENOM" id="CLU_3103455_0_0_9"/>
<reference evidence="1 2" key="1">
    <citation type="submission" date="2013-07" db="EMBL/GenBank/DDBJ databases">
        <authorList>
            <person name="Weinstock G."/>
            <person name="Sodergren E."/>
            <person name="Wylie T."/>
            <person name="Fulton L."/>
            <person name="Fulton R."/>
            <person name="Fronick C."/>
            <person name="O'Laughlin M."/>
            <person name="Godfrey J."/>
            <person name="Miner T."/>
            <person name="Herter B."/>
            <person name="Appelbaum E."/>
            <person name="Cordes M."/>
            <person name="Lek S."/>
            <person name="Wollam A."/>
            <person name="Pepin K.H."/>
            <person name="Palsikar V.B."/>
            <person name="Mitreva M."/>
            <person name="Wilson R.K."/>
        </authorList>
    </citation>
    <scope>NUCLEOTIDE SEQUENCE [LARGE SCALE GENOMIC DNA]</scope>
    <source>
        <strain evidence="1 2">ATCC 27760</strain>
    </source>
</reference>
<dbReference type="AlphaFoldDB" id="U2KF90"/>
<dbReference type="Proteomes" id="UP000016662">
    <property type="component" value="Unassembled WGS sequence"/>
</dbReference>
<dbReference type="STRING" id="411473.RUMCAL_00459"/>
<evidence type="ECO:0000313" key="1">
    <source>
        <dbReference type="EMBL" id="ERJ97186.1"/>
    </source>
</evidence>
<gene>
    <name evidence="1" type="ORF">RUMCAL_00459</name>
</gene>